<reference evidence="1 2" key="1">
    <citation type="submission" date="2019-07" db="EMBL/GenBank/DDBJ databases">
        <title>Whole genome shotgun sequence of Alkalibacillus haloalkaliphilus NBRC 103110.</title>
        <authorList>
            <person name="Hosoyama A."/>
            <person name="Uohara A."/>
            <person name="Ohji S."/>
            <person name="Ichikawa N."/>
        </authorList>
    </citation>
    <scope>NUCLEOTIDE SEQUENCE [LARGE SCALE GENOMIC DNA]</scope>
    <source>
        <strain evidence="1 2">NBRC 103110</strain>
    </source>
</reference>
<dbReference type="EMBL" id="BJYA01000018">
    <property type="protein sequence ID" value="GEN46734.1"/>
    <property type="molecule type" value="Genomic_DNA"/>
</dbReference>
<protein>
    <submittedName>
        <fullName evidence="1">Uncharacterized protein</fullName>
    </submittedName>
</protein>
<proteinExistence type="predicted"/>
<dbReference type="Proteomes" id="UP000321440">
    <property type="component" value="Unassembled WGS sequence"/>
</dbReference>
<accession>A0A511W6L1</accession>
<name>A0A511W6L1_9BACI</name>
<keyword evidence="2" id="KW-1185">Reference proteome</keyword>
<organism evidence="1 2">
    <name type="scientific">Alkalibacillus haloalkaliphilus</name>
    <dbReference type="NCBI Taxonomy" id="94136"/>
    <lineage>
        <taxon>Bacteria</taxon>
        <taxon>Bacillati</taxon>
        <taxon>Bacillota</taxon>
        <taxon>Bacilli</taxon>
        <taxon>Bacillales</taxon>
        <taxon>Bacillaceae</taxon>
        <taxon>Alkalibacillus</taxon>
    </lineage>
</organism>
<evidence type="ECO:0000313" key="2">
    <source>
        <dbReference type="Proteomes" id="UP000321440"/>
    </source>
</evidence>
<sequence length="82" mass="9859">MFTEFVHKPYQIEFQELNVCIFNKHYEAQLNLTKKEFTIHKARSKGNQAYEKYLPLESELSFLYDATEEFDTMNWIISIDSL</sequence>
<gene>
    <name evidence="1" type="ORF">AHA02nite_25100</name>
</gene>
<evidence type="ECO:0000313" key="1">
    <source>
        <dbReference type="EMBL" id="GEN46734.1"/>
    </source>
</evidence>
<comment type="caution">
    <text evidence="1">The sequence shown here is derived from an EMBL/GenBank/DDBJ whole genome shotgun (WGS) entry which is preliminary data.</text>
</comment>
<dbReference type="AlphaFoldDB" id="A0A511W6L1"/>